<evidence type="ECO:0000259" key="6">
    <source>
        <dbReference type="Pfam" id="PF00501"/>
    </source>
</evidence>
<dbReference type="SUPFAM" id="SSF56801">
    <property type="entry name" value="Acetyl-CoA synthetase-like"/>
    <property type="match status" value="1"/>
</dbReference>
<dbReference type="Proteomes" id="UP000636793">
    <property type="component" value="Unassembled WGS sequence"/>
</dbReference>
<organism evidence="7 8">
    <name type="scientific">Flexivirga endophytica</name>
    <dbReference type="NCBI Taxonomy" id="1849103"/>
    <lineage>
        <taxon>Bacteria</taxon>
        <taxon>Bacillati</taxon>
        <taxon>Actinomycetota</taxon>
        <taxon>Actinomycetes</taxon>
        <taxon>Micrococcales</taxon>
        <taxon>Dermacoccaceae</taxon>
        <taxon>Flexivirga</taxon>
    </lineage>
</organism>
<keyword evidence="4" id="KW-0443">Lipid metabolism</keyword>
<dbReference type="GO" id="GO:0016020">
    <property type="term" value="C:membrane"/>
    <property type="evidence" value="ECO:0007669"/>
    <property type="project" value="TreeGrafter"/>
</dbReference>
<dbReference type="PROSITE" id="PS00455">
    <property type="entry name" value="AMP_BINDING"/>
    <property type="match status" value="1"/>
</dbReference>
<evidence type="ECO:0000313" key="8">
    <source>
        <dbReference type="Proteomes" id="UP000636793"/>
    </source>
</evidence>
<evidence type="ECO:0000313" key="7">
    <source>
        <dbReference type="EMBL" id="GGB23488.1"/>
    </source>
</evidence>
<evidence type="ECO:0000256" key="5">
    <source>
        <dbReference type="ARBA" id="ARBA00032875"/>
    </source>
</evidence>
<accession>A0A916WRP8</accession>
<proteinExistence type="inferred from homology"/>
<keyword evidence="2 7" id="KW-0436">Ligase</keyword>
<dbReference type="Pfam" id="PF00501">
    <property type="entry name" value="AMP-binding"/>
    <property type="match status" value="1"/>
</dbReference>
<name>A0A916WRP8_9MICO</name>
<evidence type="ECO:0000256" key="3">
    <source>
        <dbReference type="ARBA" id="ARBA00022832"/>
    </source>
</evidence>
<dbReference type="InterPro" id="IPR000873">
    <property type="entry name" value="AMP-dep_synth/lig_dom"/>
</dbReference>
<dbReference type="CDD" id="cd05907">
    <property type="entry name" value="VL_LC_FACS_like"/>
    <property type="match status" value="1"/>
</dbReference>
<evidence type="ECO:0000256" key="2">
    <source>
        <dbReference type="ARBA" id="ARBA00022598"/>
    </source>
</evidence>
<comment type="similarity">
    <text evidence="1">Belongs to the ATP-dependent AMP-binding enzyme family.</text>
</comment>
<dbReference type="PANTHER" id="PTHR43272:SF32">
    <property type="entry name" value="AMP-DEPENDENT SYNTHETASE_LIGASE DOMAIN-CONTAINING PROTEIN"/>
    <property type="match status" value="1"/>
</dbReference>
<dbReference type="InterPro" id="IPR020845">
    <property type="entry name" value="AMP-binding_CS"/>
</dbReference>
<dbReference type="PANTHER" id="PTHR43272">
    <property type="entry name" value="LONG-CHAIN-FATTY-ACID--COA LIGASE"/>
    <property type="match status" value="1"/>
</dbReference>
<keyword evidence="8" id="KW-1185">Reference proteome</keyword>
<keyword evidence="3" id="KW-0276">Fatty acid metabolism</keyword>
<dbReference type="Pfam" id="PF23562">
    <property type="entry name" value="AMP-binding_C_3"/>
    <property type="match status" value="1"/>
</dbReference>
<evidence type="ECO:0000256" key="1">
    <source>
        <dbReference type="ARBA" id="ARBA00006432"/>
    </source>
</evidence>
<gene>
    <name evidence="7" type="ORF">GCM10011492_11700</name>
</gene>
<dbReference type="Gene3D" id="3.40.50.12780">
    <property type="entry name" value="N-terminal domain of ligase-like"/>
    <property type="match status" value="1"/>
</dbReference>
<feature type="domain" description="AMP-dependent synthetase/ligase" evidence="6">
    <location>
        <begin position="51"/>
        <end position="439"/>
    </location>
</feature>
<dbReference type="InterPro" id="IPR042099">
    <property type="entry name" value="ANL_N_sf"/>
</dbReference>
<reference evidence="7" key="1">
    <citation type="journal article" date="2014" name="Int. J. Syst. Evol. Microbiol.">
        <title>Complete genome sequence of Corynebacterium casei LMG S-19264T (=DSM 44701T), isolated from a smear-ripened cheese.</title>
        <authorList>
            <consortium name="US DOE Joint Genome Institute (JGI-PGF)"/>
            <person name="Walter F."/>
            <person name="Albersmeier A."/>
            <person name="Kalinowski J."/>
            <person name="Ruckert C."/>
        </authorList>
    </citation>
    <scope>NUCLEOTIDE SEQUENCE</scope>
    <source>
        <strain evidence="7">CGMCC 1.15085</strain>
    </source>
</reference>
<comment type="caution">
    <text evidence="7">The sequence shown here is derived from an EMBL/GenBank/DDBJ whole genome shotgun (WGS) entry which is preliminary data.</text>
</comment>
<sequence>MTDSQNMFRPATVTELDGGPEVRTFPRTGPLAVDWIAEAPDAVVLRLPPDGDTSAPAERWTEVTARGFRDRIRVLARGLIGLGLDSGDVVAIMCRTRAEWTLLSWACAYVGVAVAPIYDTSSAIQVQWILTDSGARLFVVETPELRNASRVDHLADDIRPDVLVVDEGAMEQIEQAAASVGEASLDARAGSVAESDLHGIVYTSGTTGRPKGCEITHAAFFCSADGAYSVIREAVDRGDQPRTVLMLPLAHIFGRVLETATLLARYVLVHEPDMTHVAAAFTMHHPTYIGSVPRIFEKVYAAAAASAQAKGPRAARIFAAAEETAVEMADTTSPSRGLRYKYGLYDRLVYRKLRDALGGECRTIISGGSALSPHLSLFFKGVGFEILEGYGLTEVGITNVNPPGGAKIGTVGPPMPGVRMTLGPDGEVLIQAPQAMVGYRGDPESTRMALTTDGWCRTGDLGRFDGEHLRIIGRSGELIITSGGTNVAPVMLEESLAQHPLIGQAMVVGNGRPFVAALLTLDPDGAAYWARNHGIFNGEELTSHPDVLAAIEEQVATTNELVSRAESIREWRLLPVEWTVESGDLTPTLKMKRNVITDRTADTINEMYGASRA</sequence>
<reference evidence="7" key="2">
    <citation type="submission" date="2020-09" db="EMBL/GenBank/DDBJ databases">
        <authorList>
            <person name="Sun Q."/>
            <person name="Zhou Y."/>
        </authorList>
    </citation>
    <scope>NUCLEOTIDE SEQUENCE</scope>
    <source>
        <strain evidence="7">CGMCC 1.15085</strain>
    </source>
</reference>
<dbReference type="RefSeq" id="WP_188836057.1">
    <property type="nucleotide sequence ID" value="NZ_BMHI01000002.1"/>
</dbReference>
<dbReference type="EMBL" id="BMHI01000002">
    <property type="protein sequence ID" value="GGB23488.1"/>
    <property type="molecule type" value="Genomic_DNA"/>
</dbReference>
<evidence type="ECO:0000256" key="4">
    <source>
        <dbReference type="ARBA" id="ARBA00023098"/>
    </source>
</evidence>
<protein>
    <recommendedName>
        <fullName evidence="5">Acyl-CoA synthetase</fullName>
    </recommendedName>
</protein>
<dbReference type="GO" id="GO:0004467">
    <property type="term" value="F:long-chain fatty acid-CoA ligase activity"/>
    <property type="evidence" value="ECO:0007669"/>
    <property type="project" value="TreeGrafter"/>
</dbReference>
<dbReference type="AlphaFoldDB" id="A0A916WRP8"/>